<proteinExistence type="inferred from homology"/>
<name>A0ABQ3IQU1_9GAMM</name>
<accession>A0ABQ3IQU1</accession>
<sequence length="283" mass="32476">MTTFEKHIVISQQTTIVQAIEQECQLSNQQIKSAITKGALWLTRGKYTQRLRRIKKPLKKMDTLHFYYNETVLSQTPSNAVLIEDCQHYSVWYKPYGMLSQGSKWSDHCTIARWAETQLIPQRPAFIVHRLDRAATGLIIIAHSKSATKAFSELFESRSLEKTYHIICLGKFSTQKTISVTEPIDEKKATSHFNALAYDEKKDISLVEVTIETGRKHQIRKHAAFIGYPVFGDRLYNNVQANLADNQNLQLCAVKLSFTCPLTKEQKKFELPTHLTPSMNELE</sequence>
<comment type="caution">
    <text evidence="3">The sequence shown here is derived from an EMBL/GenBank/DDBJ whole genome shotgun (WGS) entry which is preliminary data.</text>
</comment>
<dbReference type="RefSeq" id="WP_189377654.1">
    <property type="nucleotide sequence ID" value="NZ_BNAH01000005.1"/>
</dbReference>
<dbReference type="CDD" id="cd02869">
    <property type="entry name" value="PseudoU_synth_RluA_like"/>
    <property type="match status" value="1"/>
</dbReference>
<evidence type="ECO:0000313" key="3">
    <source>
        <dbReference type="EMBL" id="GHE86810.1"/>
    </source>
</evidence>
<dbReference type="Pfam" id="PF00849">
    <property type="entry name" value="PseudoU_synth_2"/>
    <property type="match status" value="1"/>
</dbReference>
<dbReference type="InterPro" id="IPR006145">
    <property type="entry name" value="PsdUridine_synth_RsuA/RluA"/>
</dbReference>
<dbReference type="SUPFAM" id="SSF55120">
    <property type="entry name" value="Pseudouridine synthase"/>
    <property type="match status" value="1"/>
</dbReference>
<dbReference type="InterPro" id="IPR050188">
    <property type="entry name" value="RluA_PseudoU_synthase"/>
</dbReference>
<dbReference type="Proteomes" id="UP000626370">
    <property type="component" value="Unassembled WGS sequence"/>
</dbReference>
<evidence type="ECO:0000259" key="2">
    <source>
        <dbReference type="Pfam" id="PF00849"/>
    </source>
</evidence>
<dbReference type="EMBL" id="BNAH01000005">
    <property type="protein sequence ID" value="GHE86810.1"/>
    <property type="molecule type" value="Genomic_DNA"/>
</dbReference>
<protein>
    <submittedName>
        <fullName evidence="3">Pseudouridine synthase</fullName>
    </submittedName>
</protein>
<dbReference type="PANTHER" id="PTHR21600:SF87">
    <property type="entry name" value="RNA PSEUDOURIDYLATE SYNTHASE DOMAIN-CONTAINING PROTEIN 1"/>
    <property type="match status" value="1"/>
</dbReference>
<dbReference type="Gene3D" id="3.30.2350.10">
    <property type="entry name" value="Pseudouridine synthase"/>
    <property type="match status" value="1"/>
</dbReference>
<organism evidence="3 4">
    <name type="scientific">Thalassotalea profundi</name>
    <dbReference type="NCBI Taxonomy" id="2036687"/>
    <lineage>
        <taxon>Bacteria</taxon>
        <taxon>Pseudomonadati</taxon>
        <taxon>Pseudomonadota</taxon>
        <taxon>Gammaproteobacteria</taxon>
        <taxon>Alteromonadales</taxon>
        <taxon>Colwelliaceae</taxon>
        <taxon>Thalassotalea</taxon>
    </lineage>
</organism>
<dbReference type="InterPro" id="IPR020103">
    <property type="entry name" value="PsdUridine_synth_cat_dom_sf"/>
</dbReference>
<evidence type="ECO:0000313" key="4">
    <source>
        <dbReference type="Proteomes" id="UP000626370"/>
    </source>
</evidence>
<keyword evidence="4" id="KW-1185">Reference proteome</keyword>
<evidence type="ECO:0000256" key="1">
    <source>
        <dbReference type="ARBA" id="ARBA00010876"/>
    </source>
</evidence>
<feature type="domain" description="Pseudouridine synthase RsuA/RluA-like" evidence="2">
    <location>
        <begin position="88"/>
        <end position="224"/>
    </location>
</feature>
<reference evidence="4" key="1">
    <citation type="journal article" date="2019" name="Int. J. Syst. Evol. Microbiol.">
        <title>The Global Catalogue of Microorganisms (GCM) 10K type strain sequencing project: providing services to taxonomists for standard genome sequencing and annotation.</title>
        <authorList>
            <consortium name="The Broad Institute Genomics Platform"/>
            <consortium name="The Broad Institute Genome Sequencing Center for Infectious Disease"/>
            <person name="Wu L."/>
            <person name="Ma J."/>
        </authorList>
    </citation>
    <scope>NUCLEOTIDE SEQUENCE [LARGE SCALE GENOMIC DNA]</scope>
    <source>
        <strain evidence="4">CGMCC 1.15922</strain>
    </source>
</reference>
<comment type="similarity">
    <text evidence="1">Belongs to the pseudouridine synthase RluA family.</text>
</comment>
<dbReference type="PANTHER" id="PTHR21600">
    <property type="entry name" value="MITOCHONDRIAL RNA PSEUDOURIDINE SYNTHASE"/>
    <property type="match status" value="1"/>
</dbReference>
<gene>
    <name evidence="3" type="ORF">GCM10011501_15060</name>
</gene>